<keyword evidence="3" id="KW-1133">Transmembrane helix</keyword>
<organism evidence="4 5">
    <name type="scientific">Alicyclobacillus cellulosilyticus</name>
    <dbReference type="NCBI Taxonomy" id="1003997"/>
    <lineage>
        <taxon>Bacteria</taxon>
        <taxon>Bacillati</taxon>
        <taxon>Bacillota</taxon>
        <taxon>Bacilli</taxon>
        <taxon>Bacillales</taxon>
        <taxon>Alicyclobacillaceae</taxon>
        <taxon>Alicyclobacillus</taxon>
    </lineage>
</organism>
<dbReference type="AlphaFoldDB" id="A0A917K883"/>
<dbReference type="InterPro" id="IPR050768">
    <property type="entry name" value="UPF0353/GerABKA_families"/>
</dbReference>
<keyword evidence="2 3" id="KW-0472">Membrane</keyword>
<evidence type="ECO:0000313" key="4">
    <source>
        <dbReference type="EMBL" id="GGJ04282.1"/>
    </source>
</evidence>
<reference evidence="4" key="2">
    <citation type="submission" date="2020-09" db="EMBL/GenBank/DDBJ databases">
        <authorList>
            <person name="Sun Q."/>
            <person name="Ohkuma M."/>
        </authorList>
    </citation>
    <scope>NUCLEOTIDE SEQUENCE</scope>
    <source>
        <strain evidence="4">JCM 18487</strain>
    </source>
</reference>
<evidence type="ECO:0000256" key="3">
    <source>
        <dbReference type="SAM" id="Phobius"/>
    </source>
</evidence>
<gene>
    <name evidence="4" type="ORF">GCM10010885_11940</name>
</gene>
<keyword evidence="5" id="KW-1185">Reference proteome</keyword>
<reference evidence="4" key="1">
    <citation type="journal article" date="2014" name="Int. J. Syst. Evol. Microbiol.">
        <title>Complete genome sequence of Corynebacterium casei LMG S-19264T (=DSM 44701T), isolated from a smear-ripened cheese.</title>
        <authorList>
            <consortium name="US DOE Joint Genome Institute (JGI-PGF)"/>
            <person name="Walter F."/>
            <person name="Albersmeier A."/>
            <person name="Kalinowski J."/>
            <person name="Ruckert C."/>
        </authorList>
    </citation>
    <scope>NUCLEOTIDE SEQUENCE</scope>
    <source>
        <strain evidence="4">JCM 18487</strain>
    </source>
</reference>
<protein>
    <submittedName>
        <fullName evidence="4">Spore germination protein</fullName>
    </submittedName>
</protein>
<comment type="similarity">
    <text evidence="1">Belongs to the GerABKA family.</text>
</comment>
<keyword evidence="3" id="KW-0812">Transmembrane</keyword>
<name>A0A917K883_9BACL</name>
<feature type="transmembrane region" description="Helical" evidence="3">
    <location>
        <begin position="431"/>
        <end position="456"/>
    </location>
</feature>
<dbReference type="GO" id="GO:0016020">
    <property type="term" value="C:membrane"/>
    <property type="evidence" value="ECO:0007669"/>
    <property type="project" value="InterPro"/>
</dbReference>
<dbReference type="PANTHER" id="PTHR22550:SF9">
    <property type="entry name" value="STAGE V SPORULATION PROTEIN AF"/>
    <property type="match status" value="1"/>
</dbReference>
<dbReference type="GO" id="GO:0009847">
    <property type="term" value="P:spore germination"/>
    <property type="evidence" value="ECO:0007669"/>
    <property type="project" value="InterPro"/>
</dbReference>
<dbReference type="Pfam" id="PF03323">
    <property type="entry name" value="GerA"/>
    <property type="match status" value="1"/>
</dbReference>
<dbReference type="InterPro" id="IPR004995">
    <property type="entry name" value="Spore_Ger"/>
</dbReference>
<dbReference type="PANTHER" id="PTHR22550">
    <property type="entry name" value="SPORE GERMINATION PROTEIN"/>
    <property type="match status" value="1"/>
</dbReference>
<evidence type="ECO:0000256" key="2">
    <source>
        <dbReference type="ARBA" id="ARBA00023136"/>
    </source>
</evidence>
<comment type="caution">
    <text evidence="4">The sequence shown here is derived from an EMBL/GenBank/DDBJ whole genome shotgun (WGS) entry which is preliminary data.</text>
</comment>
<dbReference type="EMBL" id="BMOY01000015">
    <property type="protein sequence ID" value="GGJ04282.1"/>
    <property type="molecule type" value="Genomic_DNA"/>
</dbReference>
<proteinExistence type="inferred from homology"/>
<dbReference type="Proteomes" id="UP000637695">
    <property type="component" value="Unassembled WGS sequence"/>
</dbReference>
<evidence type="ECO:0000256" key="1">
    <source>
        <dbReference type="ARBA" id="ARBA00005278"/>
    </source>
</evidence>
<sequence>MPERPVQDVVQQVEDRPISSSLDENVRFIDEWIGVGKSWDIIAKPFAFAGVRMMTYVTNGFFLTMNMVLVLEDVHAQVKSFIEARHGQPYTLEDLVAHLNTHVAFVQVQTVPRMRDAVRFILSGPMIVFMDGFDQALMIDTRIYPMRSIDTPRVEHVIRGNYDSFTETMLMNTALIRRRLRDPRLRVELMQLGRRSQTDVSLVYLEDVADERLVAKVREKLQTVETDSLVFGEQQVTDLIGKVRWNPYPIVRYTERPDVAVTALLEGHVVIVVDTTAQVIIAPATFFQHLHHPQEYHSYPLVGTYMRWVILFSVIGSIFLPGVFLVVNAHPELMPRWMSFFIANRSDPLPLWVELVIAEVALDMLRIAVLNTPDAISSSVSIVAGLLLGQFAAKIHLVQEEVLVYMGVVMLAQYATSSYELGSANQMARLWVILWTAALGRWGLFIALLSWLVLLLSTRSFGVPYLWPLIPFRWRNGLRDILLRVPTSDLHGIPEVLRRARRCKD</sequence>
<evidence type="ECO:0000313" key="5">
    <source>
        <dbReference type="Proteomes" id="UP000637695"/>
    </source>
</evidence>
<accession>A0A917K883</accession>
<dbReference type="RefSeq" id="WP_188881773.1">
    <property type="nucleotide sequence ID" value="NZ_BMOY01000015.1"/>
</dbReference>
<feature type="transmembrane region" description="Helical" evidence="3">
    <location>
        <begin position="305"/>
        <end position="328"/>
    </location>
</feature>